<organism evidence="1 2">
    <name type="scientific">Duganella levis</name>
    <dbReference type="NCBI Taxonomy" id="2692169"/>
    <lineage>
        <taxon>Bacteria</taxon>
        <taxon>Pseudomonadati</taxon>
        <taxon>Pseudomonadota</taxon>
        <taxon>Betaproteobacteria</taxon>
        <taxon>Burkholderiales</taxon>
        <taxon>Oxalobacteraceae</taxon>
        <taxon>Telluria group</taxon>
        <taxon>Duganella</taxon>
    </lineage>
</organism>
<dbReference type="Proteomes" id="UP000642144">
    <property type="component" value="Unassembled WGS sequence"/>
</dbReference>
<name>A0ABW9W5E1_9BURK</name>
<comment type="caution">
    <text evidence="1">The sequence shown here is derived from an EMBL/GenBank/DDBJ whole genome shotgun (WGS) entry which is preliminary data.</text>
</comment>
<gene>
    <name evidence="1" type="ORF">GTP69_22070</name>
</gene>
<evidence type="ECO:0000313" key="1">
    <source>
        <dbReference type="EMBL" id="MYN29095.1"/>
    </source>
</evidence>
<accession>A0ABW9W5E1</accession>
<evidence type="ECO:0008006" key="3">
    <source>
        <dbReference type="Google" id="ProtNLM"/>
    </source>
</evidence>
<evidence type="ECO:0000313" key="2">
    <source>
        <dbReference type="Proteomes" id="UP000642144"/>
    </source>
</evidence>
<dbReference type="EMBL" id="WWCT01000020">
    <property type="protein sequence ID" value="MYN29095.1"/>
    <property type="molecule type" value="Genomic_DNA"/>
</dbReference>
<dbReference type="Pfam" id="PF20102">
    <property type="entry name" value="DUF6492"/>
    <property type="match status" value="1"/>
</dbReference>
<dbReference type="InterPro" id="IPR045499">
    <property type="entry name" value="DUF6492"/>
</dbReference>
<protein>
    <recommendedName>
        <fullName evidence="3">Glycosyl transferase</fullName>
    </recommendedName>
</protein>
<keyword evidence="2" id="KW-1185">Reference proteome</keyword>
<dbReference type="RefSeq" id="WP_161056873.1">
    <property type="nucleotide sequence ID" value="NZ_WWCT01000020.1"/>
</dbReference>
<reference evidence="1 2" key="1">
    <citation type="submission" date="2019-12" db="EMBL/GenBank/DDBJ databases">
        <title>Novel species isolated from a subtropical stream in China.</title>
        <authorList>
            <person name="Lu H."/>
        </authorList>
    </citation>
    <scope>NUCLEOTIDE SEQUENCE [LARGE SCALE GENOMIC DNA]</scope>
    <source>
        <strain evidence="1 2">CY42W</strain>
    </source>
</reference>
<sequence>MAESQLTVITPSYRNDYDLAVDLCRSMDQFLQVPFKHFLIVPKSDIALFAPLRSANRILISKEELLHRHGFYKIPFPKRIYIPGLVDIRTREQWYRPGVGRVTGWLVQQLVKLSAPELADSDYYMFIDSDNVLFRPMKMTDLVSSDSIKLARRPLTPDMHEHLLWHRNALSLLGVAQFDDTKYNYIGHFIVWKRDAILALQQQIEKISGEDWRTTLSKKKAVSEYILYGVFCETVGKAANYHVLVEPELTCSYWTSSEEDLNVPEMAKSLKPTHVALHIQSTIPMPMEKRRRLISALADSAPPKPAA</sequence>
<proteinExistence type="predicted"/>